<keyword evidence="2" id="KW-0732">Signal</keyword>
<comment type="caution">
    <text evidence="3">The sequence shown here is derived from an EMBL/GenBank/DDBJ whole genome shotgun (WGS) entry which is preliminary data.</text>
</comment>
<organism evidence="3 4">
    <name type="scientific">Faecalibacillus faecis</name>
    <dbReference type="NCBI Taxonomy" id="1982628"/>
    <lineage>
        <taxon>Bacteria</taxon>
        <taxon>Bacillati</taxon>
        <taxon>Bacillota</taxon>
        <taxon>Erysipelotrichia</taxon>
        <taxon>Erysipelotrichales</taxon>
        <taxon>Coprobacillaceae</taxon>
        <taxon>Faecalibacillus</taxon>
    </lineage>
</organism>
<protein>
    <recommendedName>
        <fullName evidence="5">Gram-positive cocci surface proteins LPxTG domain-containing protein</fullName>
    </recommendedName>
</protein>
<evidence type="ECO:0000256" key="2">
    <source>
        <dbReference type="SAM" id="SignalP"/>
    </source>
</evidence>
<reference evidence="4" key="1">
    <citation type="submission" date="2018-03" db="EMBL/GenBank/DDBJ databases">
        <title>Lachnoclostridium SNUG30370 gen.nov., sp.nov., isolated from human faeces.</title>
        <authorList>
            <person name="Seo B."/>
            <person name="Jeon K."/>
            <person name="Ko G."/>
        </authorList>
    </citation>
    <scope>NUCLEOTIDE SEQUENCE [LARGE SCALE GENOMIC DNA]</scope>
    <source>
        <strain evidence="4">SNUG30370</strain>
    </source>
</reference>
<gene>
    <name evidence="3" type="ORF">C7U55_05855</name>
</gene>
<evidence type="ECO:0008006" key="5">
    <source>
        <dbReference type="Google" id="ProtNLM"/>
    </source>
</evidence>
<feature type="chain" id="PRO_5015479662" description="Gram-positive cocci surface proteins LPxTG domain-containing protein" evidence="2">
    <location>
        <begin position="26"/>
        <end position="711"/>
    </location>
</feature>
<dbReference type="AlphaFoldDB" id="A0A2T3FZT3"/>
<feature type="transmembrane region" description="Helical" evidence="1">
    <location>
        <begin position="688"/>
        <end position="705"/>
    </location>
</feature>
<feature type="signal peptide" evidence="2">
    <location>
        <begin position="1"/>
        <end position="25"/>
    </location>
</feature>
<keyword evidence="1" id="KW-0812">Transmembrane</keyword>
<name>A0A2T3FZT3_9FIRM</name>
<keyword evidence="1" id="KW-1133">Transmembrane helix</keyword>
<evidence type="ECO:0000313" key="3">
    <source>
        <dbReference type="EMBL" id="PST40787.1"/>
    </source>
</evidence>
<sequence>MNKKLITMLVTFCFMLLLAPVSVMAVTPTNAPIVIDVGGANVENENYKITDTGINIRKRDVNYELTGTTDKQINFWGSNNPNEVDQAFYLKLNNLVCNGGFIVQNSPVKMVVEVPKDTNNKLKRISANDLTIYGSGVLNTEGFTVTQKTSYMDSALHVTDTTINVNVARNSAEWNGKCVISGNAVLTYTGNGTYAPLQLGVKNGDTTHSVLLEDNAKLICLQDDPETPSEYSVSGLESFGAPITLKDNSYLEAEAKSSTGKYAGFGIISSSPMKVLGNSKVVAKGYDAALSVDNDLEINGGAIKVVSKESNGIYANNLKIENAQIEAEGYYPALFGKNALSISNSTINATSTGDIAIFTRGNLSIENSKVEANAPQDKKGIKARKTTTINQSWITTTGDESYDSINDSVLFNGNDGKVIGNVTVIGEETVSSEKTLIISEGTTLTIPDKAKFTNNGTVVVNGTIINNGQITCTNHSGGKATCIQKAVCELCNQEYGDLLEHNYSTKWMNNEEIHWQECTVCHNHKDESKHIFDDDKDTVCNVCGYERMVNIKTPKIIKGQNSKWKKDSKIDFVFVSDADYSDFVSVSIDGKIIDSKNYVSKEGSTIITLKSDYLNTLSVGKHTISINSTTGSASTEFIIESNVVEIPVKDDNKKNDSTSNNQETVKPVVKAENKQEVKKVKTGDDENIIGIALLLLGSLVVLTYIRKKKID</sequence>
<dbReference type="Proteomes" id="UP000241201">
    <property type="component" value="Unassembled WGS sequence"/>
</dbReference>
<keyword evidence="4" id="KW-1185">Reference proteome</keyword>
<accession>A0A2T3FZT3</accession>
<dbReference type="RefSeq" id="WP_106987774.1">
    <property type="nucleotide sequence ID" value="NZ_PYLP01000005.1"/>
</dbReference>
<dbReference type="EMBL" id="PYLP01000005">
    <property type="protein sequence ID" value="PST40787.1"/>
    <property type="molecule type" value="Genomic_DNA"/>
</dbReference>
<keyword evidence="1" id="KW-0472">Membrane</keyword>
<evidence type="ECO:0000256" key="1">
    <source>
        <dbReference type="SAM" id="Phobius"/>
    </source>
</evidence>
<dbReference type="GeneID" id="77470617"/>
<proteinExistence type="predicted"/>
<evidence type="ECO:0000313" key="4">
    <source>
        <dbReference type="Proteomes" id="UP000241201"/>
    </source>
</evidence>